<accession>A0A7X6GXA6</accession>
<dbReference type="InterPro" id="IPR018639">
    <property type="entry name" value="DUF2062"/>
</dbReference>
<reference evidence="3 4" key="1">
    <citation type="submission" date="2020-04" db="EMBL/GenBank/DDBJ databases">
        <authorList>
            <person name="Yoon J."/>
        </authorList>
    </citation>
    <scope>NUCLEOTIDE SEQUENCE [LARGE SCALE GENOMIC DNA]</scope>
    <source>
        <strain evidence="3 4">KMU-115</strain>
    </source>
</reference>
<keyword evidence="1" id="KW-0812">Transmembrane</keyword>
<feature type="domain" description="DUF2062" evidence="2">
    <location>
        <begin position="27"/>
        <end position="192"/>
    </location>
</feature>
<dbReference type="EMBL" id="JAAZQQ010000001">
    <property type="protein sequence ID" value="NKX43016.1"/>
    <property type="molecule type" value="Genomic_DNA"/>
</dbReference>
<evidence type="ECO:0000259" key="2">
    <source>
        <dbReference type="Pfam" id="PF09835"/>
    </source>
</evidence>
<keyword evidence="1" id="KW-1133">Transmembrane helix</keyword>
<dbReference type="AlphaFoldDB" id="A0A7X6GXA6"/>
<dbReference type="Proteomes" id="UP000526408">
    <property type="component" value="Unassembled WGS sequence"/>
</dbReference>
<gene>
    <name evidence="3" type="ORF">HCU73_00305</name>
</gene>
<feature type="transmembrane region" description="Helical" evidence="1">
    <location>
        <begin position="46"/>
        <end position="74"/>
    </location>
</feature>
<name>A0A7X6GXA6_9RHOB</name>
<feature type="transmembrane region" description="Helical" evidence="1">
    <location>
        <begin position="162"/>
        <end position="188"/>
    </location>
</feature>
<sequence length="214" mass="24195">MVFKRRDSRSIPRVVAEAFWPRGGWVRAAHYVKHRMRRLPGTPEQIARGIFAGAFTVFTPFFGLHFVVAGLLAWVMRGSILAALLATFLGNPLTYVPIALISLQVGHWMLGTQMRGSLDESVFSKFGAAAGDLWHNFVAMFTPETAHWDELYRFHHDVFFPWMVGSIIPGLICGAVCYYLSVPVIRAYQKRRTARLKKKMEKLRDQAGAAAVKR</sequence>
<dbReference type="Pfam" id="PF09835">
    <property type="entry name" value="DUF2062"/>
    <property type="match status" value="1"/>
</dbReference>
<dbReference type="PANTHER" id="PTHR40547">
    <property type="entry name" value="SLL0298 PROTEIN"/>
    <property type="match status" value="1"/>
</dbReference>
<feature type="transmembrane region" description="Helical" evidence="1">
    <location>
        <begin position="80"/>
        <end position="101"/>
    </location>
</feature>
<evidence type="ECO:0000256" key="1">
    <source>
        <dbReference type="SAM" id="Phobius"/>
    </source>
</evidence>
<protein>
    <submittedName>
        <fullName evidence="3">DUF2062 domain-containing protein</fullName>
    </submittedName>
</protein>
<organism evidence="3 4">
    <name type="scientific">Roseicyclus persicicus</name>
    <dbReference type="NCBI Taxonomy" id="2650661"/>
    <lineage>
        <taxon>Bacteria</taxon>
        <taxon>Pseudomonadati</taxon>
        <taxon>Pseudomonadota</taxon>
        <taxon>Alphaproteobacteria</taxon>
        <taxon>Rhodobacterales</taxon>
        <taxon>Roseobacteraceae</taxon>
        <taxon>Roseicyclus</taxon>
    </lineage>
</organism>
<comment type="caution">
    <text evidence="3">The sequence shown here is derived from an EMBL/GenBank/DDBJ whole genome shotgun (WGS) entry which is preliminary data.</text>
</comment>
<evidence type="ECO:0000313" key="3">
    <source>
        <dbReference type="EMBL" id="NKX43016.1"/>
    </source>
</evidence>
<proteinExistence type="predicted"/>
<dbReference type="PANTHER" id="PTHR40547:SF1">
    <property type="entry name" value="SLL0298 PROTEIN"/>
    <property type="match status" value="1"/>
</dbReference>
<keyword evidence="4" id="KW-1185">Reference proteome</keyword>
<dbReference type="RefSeq" id="WP_168621417.1">
    <property type="nucleotide sequence ID" value="NZ_JAAZQQ010000001.1"/>
</dbReference>
<evidence type="ECO:0000313" key="4">
    <source>
        <dbReference type="Proteomes" id="UP000526408"/>
    </source>
</evidence>
<keyword evidence="1" id="KW-0472">Membrane</keyword>